<gene>
    <name evidence="2" type="ORF">SAMN04489832_2472</name>
</gene>
<dbReference type="OrthoDB" id="3385690at2"/>
<proteinExistence type="predicted"/>
<dbReference type="STRING" id="709881.SAMN04489832_2472"/>
<evidence type="ECO:0000313" key="2">
    <source>
        <dbReference type="EMBL" id="SIM84798.1"/>
    </source>
</evidence>
<keyword evidence="1" id="KW-0472">Membrane</keyword>
<dbReference type="RefSeq" id="WP_074311435.1">
    <property type="nucleotide sequence ID" value="NZ_FSQT01000001.1"/>
</dbReference>
<keyword evidence="1" id="KW-0812">Transmembrane</keyword>
<feature type="transmembrane region" description="Helical" evidence="1">
    <location>
        <begin position="149"/>
        <end position="165"/>
    </location>
</feature>
<keyword evidence="1" id="KW-1133">Transmembrane helix</keyword>
<evidence type="ECO:0000256" key="1">
    <source>
        <dbReference type="SAM" id="Phobius"/>
    </source>
</evidence>
<evidence type="ECO:0000313" key="3">
    <source>
        <dbReference type="Proteomes" id="UP000185124"/>
    </source>
</evidence>
<feature type="transmembrane region" description="Helical" evidence="1">
    <location>
        <begin position="107"/>
        <end position="129"/>
    </location>
</feature>
<accession>A0A1N5WHW5</accession>
<protein>
    <submittedName>
        <fullName evidence="2">Uncharacterized protein</fullName>
    </submittedName>
</protein>
<sequence>MRTGLALSGAAFRWATHFYARHFWLVFGLSMIPTAQRFIAVRYGDDLPAVAQVGGEILTGLARLLLVGVVLHLAFREPGLSNLTLRERWLRLAAGIDARVRDFWFQFLVLAAAFVVLDVLPTTAIALWVPDERQNLMNSVLVSAKNPTVIAFTILWMIGVGRTLMVRRQQTVPIQESSAT</sequence>
<organism evidence="2 3">
    <name type="scientific">Micromonospora cremea</name>
    <dbReference type="NCBI Taxonomy" id="709881"/>
    <lineage>
        <taxon>Bacteria</taxon>
        <taxon>Bacillati</taxon>
        <taxon>Actinomycetota</taxon>
        <taxon>Actinomycetes</taxon>
        <taxon>Micromonosporales</taxon>
        <taxon>Micromonosporaceae</taxon>
        <taxon>Micromonospora</taxon>
    </lineage>
</organism>
<name>A0A1N5WHW5_9ACTN</name>
<reference evidence="3" key="1">
    <citation type="submission" date="2016-12" db="EMBL/GenBank/DDBJ databases">
        <authorList>
            <person name="Varghese N."/>
            <person name="Submissions S."/>
        </authorList>
    </citation>
    <scope>NUCLEOTIDE SEQUENCE [LARGE SCALE GENOMIC DNA]</scope>
    <source>
        <strain evidence="3">DSM 45599</strain>
    </source>
</reference>
<dbReference type="Proteomes" id="UP000185124">
    <property type="component" value="Unassembled WGS sequence"/>
</dbReference>
<keyword evidence="3" id="KW-1185">Reference proteome</keyword>
<feature type="transmembrane region" description="Helical" evidence="1">
    <location>
        <begin position="57"/>
        <end position="75"/>
    </location>
</feature>
<dbReference type="EMBL" id="FSQT01000001">
    <property type="protein sequence ID" value="SIM84798.1"/>
    <property type="molecule type" value="Genomic_DNA"/>
</dbReference>
<dbReference type="AlphaFoldDB" id="A0A1N5WHW5"/>